<evidence type="ECO:0000313" key="2">
    <source>
        <dbReference type="EMBL" id="NJP39285.1"/>
    </source>
</evidence>
<keyword evidence="1" id="KW-0472">Membrane</keyword>
<feature type="transmembrane region" description="Helical" evidence="1">
    <location>
        <begin position="36"/>
        <end position="55"/>
    </location>
</feature>
<name>A0A969PTM2_9BACI</name>
<reference evidence="2 3" key="1">
    <citation type="submission" date="2020-03" db="EMBL/GenBank/DDBJ databases">
        <title>Assessment of the enzymatic potential of alkaline-tolerant lipase obtained from Bacillus luteus H11 (technogenic soil) for the bioremediation of saline soils contaminated with petroleum substances.</title>
        <authorList>
            <person name="Kalwasinska A."/>
        </authorList>
    </citation>
    <scope>NUCLEOTIDE SEQUENCE [LARGE SCALE GENOMIC DNA]</scope>
    <source>
        <strain evidence="2 3">H11</strain>
    </source>
</reference>
<accession>A0A969PTM2</accession>
<keyword evidence="1" id="KW-0812">Transmembrane</keyword>
<dbReference type="AlphaFoldDB" id="A0A969PTM2"/>
<dbReference type="RefSeq" id="WP_168009547.1">
    <property type="nucleotide sequence ID" value="NZ_JAATHJ010000045.1"/>
</dbReference>
<keyword evidence="1" id="KW-1133">Transmembrane helix</keyword>
<feature type="transmembrane region" description="Helical" evidence="1">
    <location>
        <begin position="100"/>
        <end position="122"/>
    </location>
</feature>
<evidence type="ECO:0000256" key="1">
    <source>
        <dbReference type="SAM" id="Phobius"/>
    </source>
</evidence>
<protein>
    <submittedName>
        <fullName evidence="2">Uncharacterized protein</fullName>
    </submittedName>
</protein>
<evidence type="ECO:0000313" key="3">
    <source>
        <dbReference type="Proteomes" id="UP000752012"/>
    </source>
</evidence>
<sequence>MSYSKMLLIAAAVFGLIGTFMGGHMAGSGGPSLRPIHAHVLTAGWLSLFAWSIYYKVYRPGKTLLTAIHVWTALIGTIGLCLGMYLYMMEPFPLPGLVTLLFYIISGSVLMVSYFVFLILAIRTPDTETA</sequence>
<gene>
    <name evidence="2" type="ORF">HCN83_17070</name>
</gene>
<comment type="caution">
    <text evidence="2">The sequence shown here is derived from an EMBL/GenBank/DDBJ whole genome shotgun (WGS) entry which is preliminary data.</text>
</comment>
<dbReference type="EMBL" id="JAATHJ010000045">
    <property type="protein sequence ID" value="NJP39285.1"/>
    <property type="molecule type" value="Genomic_DNA"/>
</dbReference>
<dbReference type="Proteomes" id="UP000752012">
    <property type="component" value="Unassembled WGS sequence"/>
</dbReference>
<keyword evidence="3" id="KW-1185">Reference proteome</keyword>
<organism evidence="2 3">
    <name type="scientific">Alkalicoccus luteus</name>
    <dbReference type="NCBI Taxonomy" id="1237094"/>
    <lineage>
        <taxon>Bacteria</taxon>
        <taxon>Bacillati</taxon>
        <taxon>Bacillota</taxon>
        <taxon>Bacilli</taxon>
        <taxon>Bacillales</taxon>
        <taxon>Bacillaceae</taxon>
        <taxon>Alkalicoccus</taxon>
    </lineage>
</organism>
<feature type="transmembrane region" description="Helical" evidence="1">
    <location>
        <begin position="67"/>
        <end position="88"/>
    </location>
</feature>
<proteinExistence type="predicted"/>